<comment type="subcellular location">
    <subcellularLocation>
        <location evidence="1">Cell membrane</location>
        <topology evidence="1">Multi-pass membrane protein</topology>
    </subcellularLocation>
</comment>
<dbReference type="GO" id="GO:0006865">
    <property type="term" value="P:amino acid transport"/>
    <property type="evidence" value="ECO:0007669"/>
    <property type="project" value="UniProtKB-KW"/>
</dbReference>
<evidence type="ECO:0000256" key="2">
    <source>
        <dbReference type="ARBA" id="ARBA00008220"/>
    </source>
</evidence>
<evidence type="ECO:0000256" key="3">
    <source>
        <dbReference type="ARBA" id="ARBA00022448"/>
    </source>
</evidence>
<gene>
    <name evidence="10" type="ORF">FYJ43_11950</name>
</gene>
<feature type="transmembrane region" description="Helical" evidence="9">
    <location>
        <begin position="141"/>
        <end position="163"/>
    </location>
</feature>
<feature type="transmembrane region" description="Helical" evidence="9">
    <location>
        <begin position="218"/>
        <end position="236"/>
    </location>
</feature>
<dbReference type="PANTHER" id="PTHR42770">
    <property type="entry name" value="AMINO ACID TRANSPORTER-RELATED"/>
    <property type="match status" value="1"/>
</dbReference>
<organism evidence="10 11">
    <name type="scientific">Cutibacterium porci</name>
    <dbReference type="NCBI Taxonomy" id="2605781"/>
    <lineage>
        <taxon>Bacteria</taxon>
        <taxon>Bacillati</taxon>
        <taxon>Actinomycetota</taxon>
        <taxon>Actinomycetes</taxon>
        <taxon>Propionibacteriales</taxon>
        <taxon>Propionibacteriaceae</taxon>
        <taxon>Cutibacterium</taxon>
    </lineage>
</organism>
<dbReference type="RefSeq" id="WP_154565174.1">
    <property type="nucleotide sequence ID" value="NZ_VUMG01000005.1"/>
</dbReference>
<reference evidence="10 11" key="1">
    <citation type="submission" date="2019-08" db="EMBL/GenBank/DDBJ databases">
        <title>In-depth cultivation of the pig gut microbiome towards novel bacterial diversity and tailored functional studies.</title>
        <authorList>
            <person name="Wylensek D."/>
            <person name="Hitch T.C.A."/>
            <person name="Clavel T."/>
        </authorList>
    </citation>
    <scope>NUCLEOTIDE SEQUENCE [LARGE SCALE GENOMIC DNA]</scope>
    <source>
        <strain evidence="10 11">WCA-380-WT-3A</strain>
    </source>
</reference>
<evidence type="ECO:0000256" key="9">
    <source>
        <dbReference type="SAM" id="Phobius"/>
    </source>
</evidence>
<evidence type="ECO:0000313" key="10">
    <source>
        <dbReference type="EMBL" id="MSS46710.1"/>
    </source>
</evidence>
<dbReference type="Pfam" id="PF13520">
    <property type="entry name" value="AA_permease_2"/>
    <property type="match status" value="1"/>
</dbReference>
<dbReference type="NCBIfam" id="TIGR00905">
    <property type="entry name" value="2A0302"/>
    <property type="match status" value="1"/>
</dbReference>
<keyword evidence="7 9" id="KW-1133">Transmembrane helix</keyword>
<keyword evidence="3" id="KW-0813">Transport</keyword>
<feature type="transmembrane region" description="Helical" evidence="9">
    <location>
        <begin position="348"/>
        <end position="366"/>
    </location>
</feature>
<feature type="transmembrane region" description="Helical" evidence="9">
    <location>
        <begin position="291"/>
        <end position="318"/>
    </location>
</feature>
<dbReference type="EMBL" id="VUMG01000005">
    <property type="protein sequence ID" value="MSS46710.1"/>
    <property type="molecule type" value="Genomic_DNA"/>
</dbReference>
<comment type="caution">
    <text evidence="10">The sequence shown here is derived from an EMBL/GenBank/DDBJ whole genome shotgun (WGS) entry which is preliminary data.</text>
</comment>
<feature type="transmembrane region" description="Helical" evidence="9">
    <location>
        <begin position="372"/>
        <end position="393"/>
    </location>
</feature>
<dbReference type="InterPro" id="IPR002293">
    <property type="entry name" value="AA/rel_permease1"/>
</dbReference>
<keyword evidence="8 9" id="KW-0472">Membrane</keyword>
<feature type="transmembrane region" description="Helical" evidence="9">
    <location>
        <begin position="108"/>
        <end position="129"/>
    </location>
</feature>
<accession>A0A7K0JA04</accession>
<dbReference type="Gene3D" id="1.20.1740.10">
    <property type="entry name" value="Amino acid/polyamine transporter I"/>
    <property type="match status" value="1"/>
</dbReference>
<dbReference type="PIRSF" id="PIRSF006060">
    <property type="entry name" value="AA_transporter"/>
    <property type="match status" value="1"/>
</dbReference>
<keyword evidence="4" id="KW-1003">Cell membrane</keyword>
<keyword evidence="11" id="KW-1185">Reference proteome</keyword>
<sequence>MAAQVADAASGVAPVDGGSEVGKLSFPAMLALVVGSMIGGGIFSLPQNIAAAASPGPMLIGWVITGIGMICLAMVYQKLAIRRPDLDNGIYAYAKAGFGDFAGFNSAWGYWLSALIGNVGYLVLLFSTIGKFVPALAGGNTIWAVLGASVLLWLTHAFVLAGIRTAAFVNTITTIAKIVPLVTFLVICAVAFDVGVFSEDFWGSSAGLGSIFSQTKNMMLVTVWVFIGIEGASIYSKRARKRSDVGKATIAGFLTVLVLLIGVNLLSMGIMRRAELAGLPDASMGDVLSAVVGPWGSIFVSVGVIISLLGALLAWILLCGETMQVPGEDGTMPRLFGRMNKHEAPAPALWITNAISQACLLLTVLWDGAYLVMATLAAALILVPYLLSAAFAFKLVITGETYGNDSTSRRVRDAVVTGVATLYGIWLLLAAGIDALMFAALLYLPGVAVFIWAKKEQKAKRIFKPYEIIILALLIAVSVIAIILIATGRLTLG</sequence>
<evidence type="ECO:0000256" key="6">
    <source>
        <dbReference type="ARBA" id="ARBA00022970"/>
    </source>
</evidence>
<feature type="transmembrane region" description="Helical" evidence="9">
    <location>
        <begin position="435"/>
        <end position="453"/>
    </location>
</feature>
<dbReference type="InterPro" id="IPR050367">
    <property type="entry name" value="APC_superfamily"/>
</dbReference>
<evidence type="ECO:0000256" key="4">
    <source>
        <dbReference type="ARBA" id="ARBA00022475"/>
    </source>
</evidence>
<dbReference type="PANTHER" id="PTHR42770:SF4">
    <property type="entry name" value="ARGININE_ORNITHINE ANTIPORTER-RELATED"/>
    <property type="match status" value="1"/>
</dbReference>
<dbReference type="GO" id="GO:0005886">
    <property type="term" value="C:plasma membrane"/>
    <property type="evidence" value="ECO:0007669"/>
    <property type="project" value="UniProtKB-SubCell"/>
</dbReference>
<feature type="transmembrane region" description="Helical" evidence="9">
    <location>
        <begin position="57"/>
        <end position="76"/>
    </location>
</feature>
<comment type="similarity">
    <text evidence="2">Belongs to the amino acid-polyamine-organocation (APC) superfamily. Basic amino acid/polyamine antiporter (APA) (TC 2.A.3.2) family.</text>
</comment>
<proteinExistence type="inferred from homology"/>
<evidence type="ECO:0000256" key="5">
    <source>
        <dbReference type="ARBA" id="ARBA00022692"/>
    </source>
</evidence>
<dbReference type="Proteomes" id="UP000466104">
    <property type="component" value="Unassembled WGS sequence"/>
</dbReference>
<protein>
    <submittedName>
        <fullName evidence="10">Amino acid permease</fullName>
    </submittedName>
</protein>
<feature type="transmembrane region" description="Helical" evidence="9">
    <location>
        <begin position="465"/>
        <end position="486"/>
    </location>
</feature>
<dbReference type="InterPro" id="IPR004754">
    <property type="entry name" value="Amino_acid_antiprt"/>
</dbReference>
<dbReference type="GO" id="GO:0022857">
    <property type="term" value="F:transmembrane transporter activity"/>
    <property type="evidence" value="ECO:0007669"/>
    <property type="project" value="InterPro"/>
</dbReference>
<feature type="transmembrane region" description="Helical" evidence="9">
    <location>
        <begin position="24"/>
        <end position="45"/>
    </location>
</feature>
<keyword evidence="5 9" id="KW-0812">Transmembrane</keyword>
<keyword evidence="6" id="KW-0029">Amino-acid transport</keyword>
<feature type="transmembrane region" description="Helical" evidence="9">
    <location>
        <begin position="175"/>
        <end position="198"/>
    </location>
</feature>
<feature type="transmembrane region" description="Helical" evidence="9">
    <location>
        <begin position="414"/>
        <end position="429"/>
    </location>
</feature>
<evidence type="ECO:0000256" key="7">
    <source>
        <dbReference type="ARBA" id="ARBA00022989"/>
    </source>
</evidence>
<evidence type="ECO:0000313" key="11">
    <source>
        <dbReference type="Proteomes" id="UP000466104"/>
    </source>
</evidence>
<evidence type="ECO:0000256" key="1">
    <source>
        <dbReference type="ARBA" id="ARBA00004651"/>
    </source>
</evidence>
<dbReference type="AlphaFoldDB" id="A0A7K0JA04"/>
<name>A0A7K0JA04_9ACTN</name>
<evidence type="ECO:0000256" key="8">
    <source>
        <dbReference type="ARBA" id="ARBA00023136"/>
    </source>
</evidence>
<feature type="transmembrane region" description="Helical" evidence="9">
    <location>
        <begin position="248"/>
        <end position="271"/>
    </location>
</feature>